<dbReference type="InterPro" id="IPR050128">
    <property type="entry name" value="Sulfate_adenylyltrnsfr_sub2"/>
</dbReference>
<dbReference type="Proteomes" id="UP000472755">
    <property type="component" value="Unassembled WGS sequence"/>
</dbReference>
<evidence type="ECO:0000313" key="3">
    <source>
        <dbReference type="Proteomes" id="UP000472755"/>
    </source>
</evidence>
<gene>
    <name evidence="2" type="ORF">GMD59_19335</name>
</gene>
<dbReference type="EMBL" id="WMZU01000081">
    <property type="protein sequence ID" value="MTS29397.1"/>
    <property type="molecule type" value="Genomic_DNA"/>
</dbReference>
<dbReference type="AlphaFoldDB" id="A0A6L6LXF1"/>
<proteinExistence type="predicted"/>
<feature type="domain" description="Phosphoadenosine phosphosulphate reductase" evidence="1">
    <location>
        <begin position="1"/>
        <end position="63"/>
    </location>
</feature>
<protein>
    <submittedName>
        <fullName evidence="2">Phosphoadenosine phosphosulfate reductase family protein</fullName>
    </submittedName>
</protein>
<comment type="caution">
    <text evidence="2">The sequence shown here is derived from an EMBL/GenBank/DDBJ whole genome shotgun (WGS) entry which is preliminary data.</text>
</comment>
<dbReference type="Gene3D" id="3.40.50.620">
    <property type="entry name" value="HUPs"/>
    <property type="match status" value="1"/>
</dbReference>
<dbReference type="InterPro" id="IPR014729">
    <property type="entry name" value="Rossmann-like_a/b/a_fold"/>
</dbReference>
<dbReference type="PANTHER" id="PTHR43196">
    <property type="entry name" value="SULFATE ADENYLYLTRANSFERASE SUBUNIT 2"/>
    <property type="match status" value="1"/>
</dbReference>
<reference evidence="2 3" key="1">
    <citation type="journal article" date="2019" name="Nat. Med.">
        <title>A library of human gut bacterial isolates paired with longitudinal multiomics data enables mechanistic microbiome research.</title>
        <authorList>
            <person name="Poyet M."/>
            <person name="Groussin M."/>
            <person name="Gibbons S.M."/>
            <person name="Avila-Pacheco J."/>
            <person name="Jiang X."/>
            <person name="Kearney S.M."/>
            <person name="Perrotta A.R."/>
            <person name="Berdy B."/>
            <person name="Zhao S."/>
            <person name="Lieberman T.D."/>
            <person name="Swanson P.K."/>
            <person name="Smith M."/>
            <person name="Roesemann S."/>
            <person name="Alexander J.E."/>
            <person name="Rich S.A."/>
            <person name="Livny J."/>
            <person name="Vlamakis H."/>
            <person name="Clish C."/>
            <person name="Bullock K."/>
            <person name="Deik A."/>
            <person name="Scott J."/>
            <person name="Pierce K.A."/>
            <person name="Xavier R.J."/>
            <person name="Alm E.J."/>
        </authorList>
    </citation>
    <scope>NUCLEOTIDE SEQUENCE [LARGE SCALE GENOMIC DNA]</scope>
    <source>
        <strain evidence="2 3">BIOML-A4</strain>
    </source>
</reference>
<dbReference type="SUPFAM" id="SSF52402">
    <property type="entry name" value="Adenine nucleotide alpha hydrolases-like"/>
    <property type="match status" value="1"/>
</dbReference>
<organism evidence="2 3">
    <name type="scientific">Ruthenibacterium lactatiformans</name>
    <dbReference type="NCBI Taxonomy" id="1550024"/>
    <lineage>
        <taxon>Bacteria</taxon>
        <taxon>Bacillati</taxon>
        <taxon>Bacillota</taxon>
        <taxon>Clostridia</taxon>
        <taxon>Eubacteriales</taxon>
        <taxon>Oscillospiraceae</taxon>
        <taxon>Ruthenibacterium</taxon>
    </lineage>
</organism>
<accession>A0A6L6LXF1</accession>
<sequence>MSGGKDSTALALRMREEGWPMDILLFVDTGLEFPQMYEHIDKLEQYLQFPITRLKPPHTFEYLFYEYVPRRKNPALEGVPGLSWPGSQCWWCTARLKTRIIDRYLRELKKEFEVVQYIGIAADEQERVREFRYPLVEWEMAEADCLAYCKARGFDWGGLYDLFRRVSCWCCPLQPLSELRTLRKHFPELWEKLRYMDAHTWRQFRADYSVEQLEQHFALEEERAVQGLPLKGRAFYAALKNRLGENAGETGRSL</sequence>
<dbReference type="GO" id="GO:0003824">
    <property type="term" value="F:catalytic activity"/>
    <property type="evidence" value="ECO:0007669"/>
    <property type="project" value="InterPro"/>
</dbReference>
<dbReference type="InterPro" id="IPR002500">
    <property type="entry name" value="PAPS_reduct_dom"/>
</dbReference>
<evidence type="ECO:0000259" key="1">
    <source>
        <dbReference type="Pfam" id="PF01507"/>
    </source>
</evidence>
<evidence type="ECO:0000313" key="2">
    <source>
        <dbReference type="EMBL" id="MTS29397.1"/>
    </source>
</evidence>
<dbReference type="PANTHER" id="PTHR43196:SF2">
    <property type="entry name" value="PHOSPHOADENOSINE PHOSPHOSULFATE REDUCTASE"/>
    <property type="match status" value="1"/>
</dbReference>
<name>A0A6L6LXF1_9FIRM</name>
<dbReference type="Pfam" id="PF01507">
    <property type="entry name" value="PAPS_reduct"/>
    <property type="match status" value="1"/>
</dbReference>